<evidence type="ECO:0000256" key="5">
    <source>
        <dbReference type="ARBA" id="ARBA00022723"/>
    </source>
</evidence>
<comment type="similarity">
    <text evidence="1">Belongs to the anaerobic coproporphyrinogen-III oxidase family. HemW subfamily.</text>
</comment>
<dbReference type="Pfam" id="PF04055">
    <property type="entry name" value="Radical_SAM"/>
    <property type="match status" value="1"/>
</dbReference>
<name>A0A9D1JIQ1_9FIRM</name>
<dbReference type="SFLD" id="SFLDG01065">
    <property type="entry name" value="anaerobic_coproporphyrinogen-I"/>
    <property type="match status" value="1"/>
</dbReference>
<keyword evidence="4 9" id="KW-0949">S-adenosyl-L-methionine</keyword>
<evidence type="ECO:0000256" key="4">
    <source>
        <dbReference type="ARBA" id="ARBA00022691"/>
    </source>
</evidence>
<dbReference type="InterPro" id="IPR010723">
    <property type="entry name" value="HemN_C"/>
</dbReference>
<evidence type="ECO:0000256" key="2">
    <source>
        <dbReference type="ARBA" id="ARBA00017228"/>
    </source>
</evidence>
<keyword evidence="9" id="KW-0963">Cytoplasm</keyword>
<dbReference type="SMART" id="SM00729">
    <property type="entry name" value="Elp3"/>
    <property type="match status" value="1"/>
</dbReference>
<dbReference type="SFLD" id="SFLDS00029">
    <property type="entry name" value="Radical_SAM"/>
    <property type="match status" value="1"/>
</dbReference>
<dbReference type="Proteomes" id="UP000823935">
    <property type="component" value="Unassembled WGS sequence"/>
</dbReference>
<comment type="function">
    <text evidence="9">Probably acts as a heme chaperone, transferring heme to an unknown acceptor. Binds one molecule of heme per monomer, possibly covalently. Binds 1 [4Fe-4S] cluster. The cluster is coordinated with 3 cysteines and an exchangeable S-adenosyl-L-methionine.</text>
</comment>
<proteinExistence type="inferred from homology"/>
<dbReference type="SUPFAM" id="SSF102114">
    <property type="entry name" value="Radical SAM enzymes"/>
    <property type="match status" value="1"/>
</dbReference>
<dbReference type="InterPro" id="IPR007197">
    <property type="entry name" value="rSAM"/>
</dbReference>
<dbReference type="PANTHER" id="PTHR13932:SF5">
    <property type="entry name" value="RADICAL S-ADENOSYL METHIONINE DOMAIN-CONTAINING PROTEIN 1, MITOCHONDRIAL"/>
    <property type="match status" value="1"/>
</dbReference>
<accession>A0A9D1JIQ1</accession>
<dbReference type="GO" id="GO:0004109">
    <property type="term" value="F:coproporphyrinogen oxidase activity"/>
    <property type="evidence" value="ECO:0007669"/>
    <property type="project" value="InterPro"/>
</dbReference>
<dbReference type="Gene3D" id="3.20.20.70">
    <property type="entry name" value="Aldolase class I"/>
    <property type="match status" value="1"/>
</dbReference>
<evidence type="ECO:0000313" key="11">
    <source>
        <dbReference type="EMBL" id="HIS30361.1"/>
    </source>
</evidence>
<evidence type="ECO:0000256" key="8">
    <source>
        <dbReference type="ARBA" id="ARBA00023186"/>
    </source>
</evidence>
<evidence type="ECO:0000256" key="9">
    <source>
        <dbReference type="RuleBase" id="RU364116"/>
    </source>
</evidence>
<evidence type="ECO:0000256" key="3">
    <source>
        <dbReference type="ARBA" id="ARBA00022617"/>
    </source>
</evidence>
<evidence type="ECO:0000256" key="1">
    <source>
        <dbReference type="ARBA" id="ARBA00006100"/>
    </source>
</evidence>
<comment type="caution">
    <text evidence="11">The sequence shown here is derived from an EMBL/GenBank/DDBJ whole genome shotgun (WGS) entry which is preliminary data.</text>
</comment>
<feature type="domain" description="Radical SAM core" evidence="10">
    <location>
        <begin position="1"/>
        <end position="245"/>
    </location>
</feature>
<dbReference type="GO" id="GO:0005737">
    <property type="term" value="C:cytoplasm"/>
    <property type="evidence" value="ECO:0007669"/>
    <property type="project" value="UniProtKB-SubCell"/>
</dbReference>
<dbReference type="SFLD" id="SFLDF00288">
    <property type="entry name" value="HemN-like__clustered_with_nucl"/>
    <property type="match status" value="1"/>
</dbReference>
<dbReference type="InterPro" id="IPR004559">
    <property type="entry name" value="HemW-like"/>
</dbReference>
<sequence>MEKKLEIYIHIPFCVKKCRYCDFLSFPGQEPLIRAYADRLAEEIRKKGEELRIAGDLRPVCSVFLGGGTPSILEVEQTGDLMRAVRESFTLAEEPEITMECNPGTLTREKLSAWRRAGIGRLSIGLQSASDRELACLGRIHTWKEFEENYFLAREAGFSNINVDLISALLEQTPQSWRQTLEKVLKLEPEHISAYSLIIEEGTPFYEIYREDAERRERGENPVFLPSEEEEREMYRDTEKLLGEAGYGRYEISNYAKRGYACRHNIGYWEREDYLGFGLGAASLYKNTRYRNTENLERYLNEDREKEEIQVLSEKEQMEETMFLGLRLTEGVNLKKFEEEFGIPCEAVFGEPVERLTKQGLLRRNGERLCLTERGLDLANYVMAEFV</sequence>
<reference evidence="11" key="1">
    <citation type="submission" date="2020-10" db="EMBL/GenBank/DDBJ databases">
        <authorList>
            <person name="Gilroy R."/>
        </authorList>
    </citation>
    <scope>NUCLEOTIDE SEQUENCE</scope>
    <source>
        <strain evidence="11">CHK190-19873</strain>
    </source>
</reference>
<comment type="subcellular location">
    <subcellularLocation>
        <location evidence="9">Cytoplasm</location>
    </subcellularLocation>
</comment>
<dbReference type="InterPro" id="IPR006638">
    <property type="entry name" value="Elp3/MiaA/NifB-like_rSAM"/>
</dbReference>
<keyword evidence="8 9" id="KW-0143">Chaperone</keyword>
<organism evidence="11 12">
    <name type="scientific">Candidatus Limivivens intestinipullorum</name>
    <dbReference type="NCBI Taxonomy" id="2840858"/>
    <lineage>
        <taxon>Bacteria</taxon>
        <taxon>Bacillati</taxon>
        <taxon>Bacillota</taxon>
        <taxon>Clostridia</taxon>
        <taxon>Lachnospirales</taxon>
        <taxon>Lachnospiraceae</taxon>
        <taxon>Lachnospiraceae incertae sedis</taxon>
        <taxon>Candidatus Limivivens</taxon>
    </lineage>
</organism>
<dbReference type="Pfam" id="PF06969">
    <property type="entry name" value="HemN_C"/>
    <property type="match status" value="1"/>
</dbReference>
<dbReference type="GO" id="GO:0046872">
    <property type="term" value="F:metal ion binding"/>
    <property type="evidence" value="ECO:0007669"/>
    <property type="project" value="UniProtKB-UniRule"/>
</dbReference>
<dbReference type="GO" id="GO:0006779">
    <property type="term" value="P:porphyrin-containing compound biosynthetic process"/>
    <property type="evidence" value="ECO:0007669"/>
    <property type="project" value="InterPro"/>
</dbReference>
<dbReference type="AlphaFoldDB" id="A0A9D1JIQ1"/>
<dbReference type="NCBIfam" id="TIGR00539">
    <property type="entry name" value="hemN_rel"/>
    <property type="match status" value="1"/>
</dbReference>
<evidence type="ECO:0000313" key="12">
    <source>
        <dbReference type="Proteomes" id="UP000823935"/>
    </source>
</evidence>
<keyword evidence="5 9" id="KW-0479">Metal-binding</keyword>
<gene>
    <name evidence="11" type="ORF">IAB44_02260</name>
</gene>
<keyword evidence="3 9" id="KW-0349">Heme</keyword>
<dbReference type="PROSITE" id="PS51918">
    <property type="entry name" value="RADICAL_SAM"/>
    <property type="match status" value="1"/>
</dbReference>
<dbReference type="CDD" id="cd01335">
    <property type="entry name" value="Radical_SAM"/>
    <property type="match status" value="1"/>
</dbReference>
<dbReference type="GO" id="GO:0051539">
    <property type="term" value="F:4 iron, 4 sulfur cluster binding"/>
    <property type="evidence" value="ECO:0007669"/>
    <property type="project" value="UniProtKB-UniRule"/>
</dbReference>
<evidence type="ECO:0000256" key="7">
    <source>
        <dbReference type="ARBA" id="ARBA00023014"/>
    </source>
</evidence>
<reference evidence="11" key="2">
    <citation type="journal article" date="2021" name="PeerJ">
        <title>Extensive microbial diversity within the chicken gut microbiome revealed by metagenomics and culture.</title>
        <authorList>
            <person name="Gilroy R."/>
            <person name="Ravi A."/>
            <person name="Getino M."/>
            <person name="Pursley I."/>
            <person name="Horton D.L."/>
            <person name="Alikhan N.F."/>
            <person name="Baker D."/>
            <person name="Gharbi K."/>
            <person name="Hall N."/>
            <person name="Watson M."/>
            <person name="Adriaenssens E.M."/>
            <person name="Foster-Nyarko E."/>
            <person name="Jarju S."/>
            <person name="Secka A."/>
            <person name="Antonio M."/>
            <person name="Oren A."/>
            <person name="Chaudhuri R.R."/>
            <person name="La Ragione R."/>
            <person name="Hildebrand F."/>
            <person name="Pallen M.J."/>
        </authorList>
    </citation>
    <scope>NUCLEOTIDE SEQUENCE</scope>
    <source>
        <strain evidence="11">CHK190-19873</strain>
    </source>
</reference>
<keyword evidence="7 9" id="KW-0411">Iron-sulfur</keyword>
<keyword evidence="6 9" id="KW-0408">Iron</keyword>
<dbReference type="SFLD" id="SFLDF00562">
    <property type="entry name" value="HemN-like__clustered_with_heat"/>
    <property type="match status" value="1"/>
</dbReference>
<dbReference type="EMBL" id="DVIQ01000014">
    <property type="protein sequence ID" value="HIS30361.1"/>
    <property type="molecule type" value="Genomic_DNA"/>
</dbReference>
<evidence type="ECO:0000256" key="6">
    <source>
        <dbReference type="ARBA" id="ARBA00023004"/>
    </source>
</evidence>
<dbReference type="InterPro" id="IPR013785">
    <property type="entry name" value="Aldolase_TIM"/>
</dbReference>
<protein>
    <recommendedName>
        <fullName evidence="2 9">Heme chaperone HemW</fullName>
    </recommendedName>
</protein>
<dbReference type="InterPro" id="IPR034505">
    <property type="entry name" value="Coproporphyrinogen-III_oxidase"/>
</dbReference>
<dbReference type="SFLD" id="SFLDG01082">
    <property type="entry name" value="B12-binding_domain_containing"/>
    <property type="match status" value="1"/>
</dbReference>
<evidence type="ECO:0000259" key="10">
    <source>
        <dbReference type="PROSITE" id="PS51918"/>
    </source>
</evidence>
<dbReference type="InterPro" id="IPR058240">
    <property type="entry name" value="rSAM_sf"/>
</dbReference>
<dbReference type="PANTHER" id="PTHR13932">
    <property type="entry name" value="COPROPORPHYRINIGEN III OXIDASE"/>
    <property type="match status" value="1"/>
</dbReference>
<keyword evidence="9" id="KW-0004">4Fe-4S</keyword>